<dbReference type="AlphaFoldDB" id="A0A1C2IF48"/>
<reference evidence="2" key="1">
    <citation type="journal article" date="2016" name="Int. J. Mol. Sci.">
        <title>Comparative genomics of the extreme acidophile Acidithiobacillus thiooxidans reveals intraspecific divergence and niche adaptation.</title>
        <authorList>
            <person name="Zhang X."/>
            <person name="Feng X."/>
            <person name="Tao J."/>
            <person name="Ma L."/>
            <person name="Xiao Y."/>
            <person name="Liang Y."/>
            <person name="Liu X."/>
            <person name="Yin H."/>
        </authorList>
    </citation>
    <scope>NUCLEOTIDE SEQUENCE [LARGE SCALE GENOMIC DNA]</scope>
    <source>
        <strain evidence="2">DXS-W</strain>
    </source>
</reference>
<evidence type="ECO:0000313" key="2">
    <source>
        <dbReference type="EMBL" id="OCX74614.1"/>
    </source>
</evidence>
<name>A0A1C2IF48_ACITH</name>
<gene>
    <name evidence="2" type="ORF">A6M23_05440</name>
</gene>
<organism evidence="2 3">
    <name type="scientific">Acidithiobacillus thiooxidans</name>
    <name type="common">Thiobacillus thiooxidans</name>
    <dbReference type="NCBI Taxonomy" id="930"/>
    <lineage>
        <taxon>Bacteria</taxon>
        <taxon>Pseudomonadati</taxon>
        <taxon>Pseudomonadota</taxon>
        <taxon>Acidithiobacillia</taxon>
        <taxon>Acidithiobacillales</taxon>
        <taxon>Acidithiobacillaceae</taxon>
        <taxon>Acidithiobacillus</taxon>
    </lineage>
</organism>
<evidence type="ECO:0000256" key="1">
    <source>
        <dbReference type="SAM" id="Coils"/>
    </source>
</evidence>
<evidence type="ECO:0000313" key="3">
    <source>
        <dbReference type="Proteomes" id="UP000095008"/>
    </source>
</evidence>
<sequence>MLIIPLILTGCASTPVPALPSNAVLLKPGEQIIKTSELATLKAQIAELEKVTPVTAPCISEKAEAAVLSKQLADARAGDPGYQKLENKVNDLQNRLLQSQQHEAELRRKLNELVQIEKNARFPQGH</sequence>
<keyword evidence="3" id="KW-1185">Reference proteome</keyword>
<proteinExistence type="predicted"/>
<dbReference type="EMBL" id="LWRY01000035">
    <property type="protein sequence ID" value="OCX74614.1"/>
    <property type="molecule type" value="Genomic_DNA"/>
</dbReference>
<dbReference type="RefSeq" id="WP_010641183.1">
    <property type="nucleotide sequence ID" value="NZ_DAIAWO010000040.1"/>
</dbReference>
<keyword evidence="1" id="KW-0175">Coiled coil</keyword>
<comment type="caution">
    <text evidence="2">The sequence shown here is derived from an EMBL/GenBank/DDBJ whole genome shotgun (WGS) entry which is preliminary data.</text>
</comment>
<protein>
    <submittedName>
        <fullName evidence="2">Uncharacterized protein</fullName>
    </submittedName>
</protein>
<feature type="coiled-coil region" evidence="1">
    <location>
        <begin position="82"/>
        <end position="119"/>
    </location>
</feature>
<accession>A0A1C2IF48</accession>
<dbReference type="Proteomes" id="UP000095008">
    <property type="component" value="Unassembled WGS sequence"/>
</dbReference>
<dbReference type="GeneID" id="60694642"/>